<gene>
    <name evidence="2" type="ORF">RU08_15535</name>
</gene>
<name>A0A0D0KN89_9PSED</name>
<dbReference type="InterPro" id="IPR001387">
    <property type="entry name" value="Cro/C1-type_HTH"/>
</dbReference>
<dbReference type="GO" id="GO:0003677">
    <property type="term" value="F:DNA binding"/>
    <property type="evidence" value="ECO:0007669"/>
    <property type="project" value="InterPro"/>
</dbReference>
<dbReference type="Proteomes" id="UP000032068">
    <property type="component" value="Unassembled WGS sequence"/>
</dbReference>
<accession>A0A0D0KN89</accession>
<sequence length="96" mass="10587">MELKKAFGAALKHARAVQKKTQEDFAVVSSRTYLSALERGMYSPSMDKLDTLASVLELHPVTLVASSYLNAEPEMGVDVLLERLKEELMVLHGPGK</sequence>
<dbReference type="RefSeq" id="WP_042554743.1">
    <property type="nucleotide sequence ID" value="NZ_JXQW01000041.1"/>
</dbReference>
<organism evidence="2 3">
    <name type="scientific">Pseudomonas fulva</name>
    <dbReference type="NCBI Taxonomy" id="47880"/>
    <lineage>
        <taxon>Bacteria</taxon>
        <taxon>Pseudomonadati</taxon>
        <taxon>Pseudomonadota</taxon>
        <taxon>Gammaproteobacteria</taxon>
        <taxon>Pseudomonadales</taxon>
        <taxon>Pseudomonadaceae</taxon>
        <taxon>Pseudomonas</taxon>
    </lineage>
</organism>
<dbReference type="AlphaFoldDB" id="A0A0D0KN89"/>
<feature type="domain" description="HTH cro/C1-type" evidence="1">
    <location>
        <begin position="11"/>
        <end position="63"/>
    </location>
</feature>
<dbReference type="SMART" id="SM00530">
    <property type="entry name" value="HTH_XRE"/>
    <property type="match status" value="1"/>
</dbReference>
<evidence type="ECO:0000259" key="1">
    <source>
        <dbReference type="PROSITE" id="PS50943"/>
    </source>
</evidence>
<proteinExistence type="predicted"/>
<dbReference type="InterPro" id="IPR010982">
    <property type="entry name" value="Lambda_DNA-bd_dom_sf"/>
</dbReference>
<dbReference type="Gene3D" id="1.10.260.40">
    <property type="entry name" value="lambda repressor-like DNA-binding domains"/>
    <property type="match status" value="1"/>
</dbReference>
<dbReference type="OrthoDB" id="8527218at2"/>
<dbReference type="CDD" id="cd00093">
    <property type="entry name" value="HTH_XRE"/>
    <property type="match status" value="1"/>
</dbReference>
<comment type="caution">
    <text evidence="2">The sequence shown here is derived from an EMBL/GenBank/DDBJ whole genome shotgun (WGS) entry which is preliminary data.</text>
</comment>
<dbReference type="PROSITE" id="PS50943">
    <property type="entry name" value="HTH_CROC1"/>
    <property type="match status" value="1"/>
</dbReference>
<evidence type="ECO:0000313" key="2">
    <source>
        <dbReference type="EMBL" id="KIP98423.1"/>
    </source>
</evidence>
<dbReference type="EMBL" id="JXQW01000041">
    <property type="protein sequence ID" value="KIP98423.1"/>
    <property type="molecule type" value="Genomic_DNA"/>
</dbReference>
<protein>
    <recommendedName>
        <fullName evidence="1">HTH cro/C1-type domain-containing protein</fullName>
    </recommendedName>
</protein>
<dbReference type="SUPFAM" id="SSF47413">
    <property type="entry name" value="lambda repressor-like DNA-binding domains"/>
    <property type="match status" value="1"/>
</dbReference>
<dbReference type="Pfam" id="PF01381">
    <property type="entry name" value="HTH_3"/>
    <property type="match status" value="1"/>
</dbReference>
<evidence type="ECO:0000313" key="3">
    <source>
        <dbReference type="Proteomes" id="UP000032068"/>
    </source>
</evidence>
<reference evidence="2 3" key="1">
    <citation type="submission" date="2014-12" db="EMBL/GenBank/DDBJ databases">
        <title>16Stimator: statistical estimation of ribosomal gene copy numbers from draft genome assemblies.</title>
        <authorList>
            <person name="Perisin M.A."/>
            <person name="Vetter M."/>
            <person name="Gilbert J.A."/>
            <person name="Bergelson J."/>
        </authorList>
    </citation>
    <scope>NUCLEOTIDE SEQUENCE [LARGE SCALE GENOMIC DNA]</scope>
    <source>
        <strain evidence="2 3">MEJ086</strain>
    </source>
</reference>